<sequence length="315" mass="31576">MINGPSDELDVGAGADGASLGPAGASVGEGSTFVTEYGGPEEAGPLGVGSDEAMGDDDAASVLDEELGASPVLGDRVVADSALVDTEDGAAEITILDDEDAGVENTGGVSAGAEDGDGKTVVYCVTITTGGTCSDVEGRSSAEGDCTTEVWTEEDTGTAGTAANAEVEDMTDTAGALDARVEESAELATNDTCDAAGVGKTVVYSVFVTTRRDEVIKVELVGGRTTELGDGSEDTVELVVLGAKNAAVVLSSGEYVNMGGAKVGTEFDGLVEANVGCDEKTEPSAVARDVDETSSAVLRDRDTSTVEEATDIVFA</sequence>
<name>A0A162VCM1_DIDRA</name>
<reference evidence="1 2" key="1">
    <citation type="journal article" date="2016" name="Sci. Rep.">
        <title>Draft genome sequencing and secretome analysis of fungal phytopathogen Ascochyta rabiei provides insight into the necrotrophic effector repertoire.</title>
        <authorList>
            <person name="Verma S."/>
            <person name="Gazara R.K."/>
            <person name="Nizam S."/>
            <person name="Parween S."/>
            <person name="Chattopadhyay D."/>
            <person name="Verma P.K."/>
        </authorList>
    </citation>
    <scope>NUCLEOTIDE SEQUENCE [LARGE SCALE GENOMIC DNA]</scope>
    <source>
        <strain evidence="1 2">ArDII</strain>
    </source>
</reference>
<accession>A0A162VCM1</accession>
<dbReference type="OrthoDB" id="10530689at2759"/>
<proteinExistence type="predicted"/>
<evidence type="ECO:0000313" key="2">
    <source>
        <dbReference type="Proteomes" id="UP000076837"/>
    </source>
</evidence>
<dbReference type="EMBL" id="JYNV01000333">
    <property type="protein sequence ID" value="KZM18364.1"/>
    <property type="molecule type" value="Genomic_DNA"/>
</dbReference>
<organism evidence="1 2">
    <name type="scientific">Didymella rabiei</name>
    <name type="common">Chickpea ascochyta blight fungus</name>
    <name type="synonym">Mycosphaerella rabiei</name>
    <dbReference type="NCBI Taxonomy" id="5454"/>
    <lineage>
        <taxon>Eukaryota</taxon>
        <taxon>Fungi</taxon>
        <taxon>Dikarya</taxon>
        <taxon>Ascomycota</taxon>
        <taxon>Pezizomycotina</taxon>
        <taxon>Dothideomycetes</taxon>
        <taxon>Pleosporomycetidae</taxon>
        <taxon>Pleosporales</taxon>
        <taxon>Pleosporineae</taxon>
        <taxon>Didymellaceae</taxon>
        <taxon>Ascochyta</taxon>
    </lineage>
</organism>
<keyword evidence="2" id="KW-1185">Reference proteome</keyword>
<gene>
    <name evidence="1" type="ORF">ST47_g10509</name>
</gene>
<evidence type="ECO:0000313" key="1">
    <source>
        <dbReference type="EMBL" id="KZM18364.1"/>
    </source>
</evidence>
<comment type="caution">
    <text evidence="1">The sequence shown here is derived from an EMBL/GenBank/DDBJ whole genome shotgun (WGS) entry which is preliminary data.</text>
</comment>
<protein>
    <submittedName>
        <fullName evidence="1">Uncharacterized protein</fullName>
    </submittedName>
</protein>
<dbReference type="Proteomes" id="UP000076837">
    <property type="component" value="Unassembled WGS sequence"/>
</dbReference>
<dbReference type="AlphaFoldDB" id="A0A162VCM1"/>